<proteinExistence type="predicted"/>
<evidence type="ECO:0000313" key="2">
    <source>
        <dbReference type="Proteomes" id="UP000494182"/>
    </source>
</evidence>
<sequence>MRQALLELIQRMTDRQDFVSSDDSISWQAHREAELLGDMSLVDELDVFLGQKPKKEQRSAAYFIIGEIGKNCLSGECAVRLIEYSSREPDKYALASLLDRLADIPKPGGVDVRPLFALLKDKRWLVRHSAIRSLNGCANPQAEDELLEILATTSDPYDVIYCQSTLNRIGTCKALPAITQNLKSRKRDVKISAQAAIEAIQARDGQPVADAADGSAPPRR</sequence>
<evidence type="ECO:0000313" key="1">
    <source>
        <dbReference type="EMBL" id="VWD27206.1"/>
    </source>
</evidence>
<name>A0A6P2Z5R0_9BURK</name>
<protein>
    <recommendedName>
        <fullName evidence="3">HEAT repeat domain-containing protein</fullName>
    </recommendedName>
</protein>
<dbReference type="SUPFAM" id="SSF48371">
    <property type="entry name" value="ARM repeat"/>
    <property type="match status" value="1"/>
</dbReference>
<dbReference type="InterPro" id="IPR011989">
    <property type="entry name" value="ARM-like"/>
</dbReference>
<dbReference type="AlphaFoldDB" id="A0A6P2Z5R0"/>
<organism evidence="1 2">
    <name type="scientific">Burkholderia contaminans</name>
    <dbReference type="NCBI Taxonomy" id="488447"/>
    <lineage>
        <taxon>Bacteria</taxon>
        <taxon>Pseudomonadati</taxon>
        <taxon>Pseudomonadota</taxon>
        <taxon>Betaproteobacteria</taxon>
        <taxon>Burkholderiales</taxon>
        <taxon>Burkholderiaceae</taxon>
        <taxon>Burkholderia</taxon>
        <taxon>Burkholderia cepacia complex</taxon>
    </lineage>
</organism>
<accession>A0A6P2Z5R0</accession>
<evidence type="ECO:0008006" key="3">
    <source>
        <dbReference type="Google" id="ProtNLM"/>
    </source>
</evidence>
<dbReference type="InterPro" id="IPR016024">
    <property type="entry name" value="ARM-type_fold"/>
</dbReference>
<gene>
    <name evidence="1" type="ORF">BCO71171_03655</name>
</gene>
<dbReference type="Gene3D" id="1.25.10.10">
    <property type="entry name" value="Leucine-rich Repeat Variant"/>
    <property type="match status" value="1"/>
</dbReference>
<dbReference type="Proteomes" id="UP000494182">
    <property type="component" value="Unassembled WGS sequence"/>
</dbReference>
<dbReference type="Pfam" id="PF13646">
    <property type="entry name" value="HEAT_2"/>
    <property type="match status" value="1"/>
</dbReference>
<dbReference type="EMBL" id="CABVQT010000009">
    <property type="protein sequence ID" value="VWD27206.1"/>
    <property type="molecule type" value="Genomic_DNA"/>
</dbReference>
<reference evidence="1 2" key="1">
    <citation type="submission" date="2019-09" db="EMBL/GenBank/DDBJ databases">
        <authorList>
            <person name="Depoorter E."/>
        </authorList>
    </citation>
    <scope>NUCLEOTIDE SEQUENCE [LARGE SCALE GENOMIC DNA]</scope>
    <source>
        <strain evidence="1">R-71171</strain>
    </source>
</reference>